<gene>
    <name evidence="1" type="ORF">V1478_003113</name>
</gene>
<reference evidence="1 2" key="1">
    <citation type="journal article" date="2024" name="Ann. Entomol. Soc. Am.">
        <title>Genomic analyses of the southern and eastern yellowjacket wasps (Hymenoptera: Vespidae) reveal evolutionary signatures of social life.</title>
        <authorList>
            <person name="Catto M.A."/>
            <person name="Caine P.B."/>
            <person name="Orr S.E."/>
            <person name="Hunt B.G."/>
            <person name="Goodisman M.A.D."/>
        </authorList>
    </citation>
    <scope>NUCLEOTIDE SEQUENCE [LARGE SCALE GENOMIC DNA]</scope>
    <source>
        <strain evidence="1">233</strain>
        <tissue evidence="1">Head and thorax</tissue>
    </source>
</reference>
<protein>
    <submittedName>
        <fullName evidence="1">Uncharacterized protein</fullName>
    </submittedName>
</protein>
<dbReference type="Proteomes" id="UP001607302">
    <property type="component" value="Unassembled WGS sequence"/>
</dbReference>
<evidence type="ECO:0000313" key="2">
    <source>
        <dbReference type="Proteomes" id="UP001607302"/>
    </source>
</evidence>
<feature type="non-terminal residue" evidence="1">
    <location>
        <position position="138"/>
    </location>
</feature>
<name>A0ABD2BRR5_VESSQ</name>
<proteinExistence type="predicted"/>
<evidence type="ECO:0000313" key="1">
    <source>
        <dbReference type="EMBL" id="KAL2735473.1"/>
    </source>
</evidence>
<sequence>KIPEPVSSGDSQTINKKIPVTDAPDIMLDKINPISNTSSGVERFQIAKVTKHAKNSGKLKRKKIVEDLSWDENFSNFIVYEYEENFQEEDNKFQKKLKMSRVWRIGASNVYDNSLNICIMIYSIKYNMLLHNSFIVIK</sequence>
<comment type="caution">
    <text evidence="1">The sequence shown here is derived from an EMBL/GenBank/DDBJ whole genome shotgun (WGS) entry which is preliminary data.</text>
</comment>
<dbReference type="AlphaFoldDB" id="A0ABD2BRR5"/>
<dbReference type="EMBL" id="JAUDFV010000064">
    <property type="protein sequence ID" value="KAL2735473.1"/>
    <property type="molecule type" value="Genomic_DNA"/>
</dbReference>
<feature type="non-terminal residue" evidence="1">
    <location>
        <position position="1"/>
    </location>
</feature>
<accession>A0ABD2BRR5</accession>
<keyword evidence="2" id="KW-1185">Reference proteome</keyword>
<organism evidence="1 2">
    <name type="scientific">Vespula squamosa</name>
    <name type="common">Southern yellow jacket</name>
    <name type="synonym">Wasp</name>
    <dbReference type="NCBI Taxonomy" id="30214"/>
    <lineage>
        <taxon>Eukaryota</taxon>
        <taxon>Metazoa</taxon>
        <taxon>Ecdysozoa</taxon>
        <taxon>Arthropoda</taxon>
        <taxon>Hexapoda</taxon>
        <taxon>Insecta</taxon>
        <taxon>Pterygota</taxon>
        <taxon>Neoptera</taxon>
        <taxon>Endopterygota</taxon>
        <taxon>Hymenoptera</taxon>
        <taxon>Apocrita</taxon>
        <taxon>Aculeata</taxon>
        <taxon>Vespoidea</taxon>
        <taxon>Vespidae</taxon>
        <taxon>Vespinae</taxon>
        <taxon>Vespula</taxon>
    </lineage>
</organism>